<dbReference type="Gene3D" id="3.40.1190.20">
    <property type="match status" value="1"/>
</dbReference>
<name>A0A1G1Y442_9BACT</name>
<evidence type="ECO:0000313" key="5">
    <source>
        <dbReference type="Proteomes" id="UP000178385"/>
    </source>
</evidence>
<dbReference type="SUPFAM" id="SSF53613">
    <property type="entry name" value="Ribokinase-like"/>
    <property type="match status" value="1"/>
</dbReference>
<dbReference type="Pfam" id="PF00294">
    <property type="entry name" value="PfkB"/>
    <property type="match status" value="1"/>
</dbReference>
<feature type="domain" description="Carbohydrate kinase PfkB" evidence="3">
    <location>
        <begin position="42"/>
        <end position="324"/>
    </location>
</feature>
<dbReference type="InterPro" id="IPR011611">
    <property type="entry name" value="PfkB_dom"/>
</dbReference>
<dbReference type="EMBL" id="MHIG01000015">
    <property type="protein sequence ID" value="OGY47103.1"/>
    <property type="molecule type" value="Genomic_DNA"/>
</dbReference>
<keyword evidence="1" id="KW-0808">Transferase</keyword>
<dbReference type="Proteomes" id="UP000178385">
    <property type="component" value="Unassembled WGS sequence"/>
</dbReference>
<dbReference type="PANTHER" id="PTHR10584:SF166">
    <property type="entry name" value="RIBOKINASE"/>
    <property type="match status" value="1"/>
</dbReference>
<dbReference type="GO" id="GO:0016301">
    <property type="term" value="F:kinase activity"/>
    <property type="evidence" value="ECO:0007669"/>
    <property type="project" value="UniProtKB-KW"/>
</dbReference>
<dbReference type="InterPro" id="IPR029056">
    <property type="entry name" value="Ribokinase-like"/>
</dbReference>
<gene>
    <name evidence="4" type="ORF">A2840_00365</name>
</gene>
<dbReference type="PANTHER" id="PTHR10584">
    <property type="entry name" value="SUGAR KINASE"/>
    <property type="match status" value="1"/>
</dbReference>
<sequence>MKKVDVVTIGGAVRDITFYTDAVKIVSTPQNLTSQRLLTVEYGTKVYPTESYFNLGGGAANSAIAFARLGFKTTAVVRLGKDEDAHDIFCRFQAEGIDTDFLQYDSRNHTGISFIISRSKKDRDYTAFVNRGANNHLALPKDLSKQLAGRWVYLTSLGGPNWPQALTQVFNYSQTTGAKIAWNPGQMQIQAGKKKLEKFLAQTDVLILNKDEAIELVLSGVRTGRQNPTHLNRPVYLLNILKEWGPKIVIITGGRKGAWAFDGKQIIFQKGRHVKTVDTTGVGDAFGSTVVVGLTLTKDLKRALRWAAVNAASVCTQVGAQNGLLTINDLKKVQ</sequence>
<dbReference type="PRINTS" id="PR00990">
    <property type="entry name" value="RIBOKINASE"/>
</dbReference>
<dbReference type="AlphaFoldDB" id="A0A1G1Y442"/>
<dbReference type="InterPro" id="IPR002139">
    <property type="entry name" value="Ribo/fructo_kinase"/>
</dbReference>
<evidence type="ECO:0000256" key="1">
    <source>
        <dbReference type="ARBA" id="ARBA00022679"/>
    </source>
</evidence>
<comment type="caution">
    <text evidence="4">The sequence shown here is derived from an EMBL/GenBank/DDBJ whole genome shotgun (WGS) entry which is preliminary data.</text>
</comment>
<keyword evidence="2" id="KW-0418">Kinase</keyword>
<accession>A0A1G1Y442</accession>
<organism evidence="4 5">
    <name type="scientific">Candidatus Buchananbacteria bacterium RIFCSPHIGHO2_01_FULL_47_11b</name>
    <dbReference type="NCBI Taxonomy" id="1797537"/>
    <lineage>
        <taxon>Bacteria</taxon>
        <taxon>Candidatus Buchananiibacteriota</taxon>
    </lineage>
</organism>
<evidence type="ECO:0000313" key="4">
    <source>
        <dbReference type="EMBL" id="OGY47103.1"/>
    </source>
</evidence>
<evidence type="ECO:0000256" key="2">
    <source>
        <dbReference type="ARBA" id="ARBA00022777"/>
    </source>
</evidence>
<protein>
    <recommendedName>
        <fullName evidence="3">Carbohydrate kinase PfkB domain-containing protein</fullName>
    </recommendedName>
</protein>
<reference evidence="4 5" key="1">
    <citation type="journal article" date="2016" name="Nat. Commun.">
        <title>Thousands of microbial genomes shed light on interconnected biogeochemical processes in an aquifer system.</title>
        <authorList>
            <person name="Anantharaman K."/>
            <person name="Brown C.T."/>
            <person name="Hug L.A."/>
            <person name="Sharon I."/>
            <person name="Castelle C.J."/>
            <person name="Probst A.J."/>
            <person name="Thomas B.C."/>
            <person name="Singh A."/>
            <person name="Wilkins M.J."/>
            <person name="Karaoz U."/>
            <person name="Brodie E.L."/>
            <person name="Williams K.H."/>
            <person name="Hubbard S.S."/>
            <person name="Banfield J.F."/>
        </authorList>
    </citation>
    <scope>NUCLEOTIDE SEQUENCE [LARGE SCALE GENOMIC DNA]</scope>
</reference>
<evidence type="ECO:0000259" key="3">
    <source>
        <dbReference type="Pfam" id="PF00294"/>
    </source>
</evidence>
<proteinExistence type="predicted"/>
<dbReference type="GO" id="GO:0006796">
    <property type="term" value="P:phosphate-containing compound metabolic process"/>
    <property type="evidence" value="ECO:0007669"/>
    <property type="project" value="UniProtKB-ARBA"/>
</dbReference>